<dbReference type="GO" id="GO:0007023">
    <property type="term" value="P:post-chaperonin tubulin folding pathway"/>
    <property type="evidence" value="ECO:0007669"/>
    <property type="project" value="InterPro"/>
</dbReference>
<evidence type="ECO:0000259" key="6">
    <source>
        <dbReference type="PROSITE" id="PS50245"/>
    </source>
</evidence>
<accession>A0A6A5WKP9</accession>
<feature type="domain" description="CAP-Gly" evidence="6">
    <location>
        <begin position="188"/>
        <end position="223"/>
    </location>
</feature>
<keyword evidence="2" id="KW-0963">Cytoplasm</keyword>
<dbReference type="PANTHER" id="PTHR18916">
    <property type="entry name" value="DYNACTIN 1-RELATED MICROTUBULE-BINDING"/>
    <property type="match status" value="1"/>
</dbReference>
<evidence type="ECO:0000256" key="2">
    <source>
        <dbReference type="ARBA" id="ARBA00022490"/>
    </source>
</evidence>
<reference evidence="7" key="1">
    <citation type="journal article" date="2020" name="Stud. Mycol.">
        <title>101 Dothideomycetes genomes: a test case for predicting lifestyles and emergence of pathogens.</title>
        <authorList>
            <person name="Haridas S."/>
            <person name="Albert R."/>
            <person name="Binder M."/>
            <person name="Bloem J."/>
            <person name="Labutti K."/>
            <person name="Salamov A."/>
            <person name="Andreopoulos B."/>
            <person name="Baker S."/>
            <person name="Barry K."/>
            <person name="Bills G."/>
            <person name="Bluhm B."/>
            <person name="Cannon C."/>
            <person name="Castanera R."/>
            <person name="Culley D."/>
            <person name="Daum C."/>
            <person name="Ezra D."/>
            <person name="Gonzalez J."/>
            <person name="Henrissat B."/>
            <person name="Kuo A."/>
            <person name="Liang C."/>
            <person name="Lipzen A."/>
            <person name="Lutzoni F."/>
            <person name="Magnuson J."/>
            <person name="Mondo S."/>
            <person name="Nolan M."/>
            <person name="Ohm R."/>
            <person name="Pangilinan J."/>
            <person name="Park H.-J."/>
            <person name="Ramirez L."/>
            <person name="Alfaro M."/>
            <person name="Sun H."/>
            <person name="Tritt A."/>
            <person name="Yoshinaga Y."/>
            <person name="Zwiers L.-H."/>
            <person name="Turgeon B."/>
            <person name="Goodwin S."/>
            <person name="Spatafora J."/>
            <person name="Crous P."/>
            <person name="Grigoriev I."/>
        </authorList>
    </citation>
    <scope>NUCLEOTIDE SEQUENCE</scope>
    <source>
        <strain evidence="7">CBS 123094</strain>
    </source>
</reference>
<dbReference type="InterPro" id="IPR000626">
    <property type="entry name" value="Ubiquitin-like_dom"/>
</dbReference>
<evidence type="ECO:0000256" key="1">
    <source>
        <dbReference type="ARBA" id="ARBA00004496"/>
    </source>
</evidence>
<dbReference type="GO" id="GO:0005938">
    <property type="term" value="C:cell cortex"/>
    <property type="evidence" value="ECO:0007669"/>
    <property type="project" value="TreeGrafter"/>
</dbReference>
<evidence type="ECO:0000313" key="7">
    <source>
        <dbReference type="EMBL" id="KAF2002510.1"/>
    </source>
</evidence>
<dbReference type="OrthoDB" id="5295208at2759"/>
<dbReference type="InterPro" id="IPR029071">
    <property type="entry name" value="Ubiquitin-like_domsf"/>
</dbReference>
<dbReference type="GO" id="GO:0035371">
    <property type="term" value="C:microtubule plus-end"/>
    <property type="evidence" value="ECO:0007669"/>
    <property type="project" value="TreeGrafter"/>
</dbReference>
<name>A0A6A5WKP9_9PLEO</name>
<keyword evidence="3" id="KW-0143">Chaperone</keyword>
<dbReference type="InterPro" id="IPR036859">
    <property type="entry name" value="CAP-Gly_dom_sf"/>
</dbReference>
<dbReference type="InterPro" id="IPR000938">
    <property type="entry name" value="CAP-Gly_domain"/>
</dbReference>
<protein>
    <recommendedName>
        <fullName evidence="6">CAP-Gly domain-containing protein</fullName>
    </recommendedName>
</protein>
<dbReference type="GO" id="GO:0007021">
    <property type="term" value="P:tubulin complex assembly"/>
    <property type="evidence" value="ECO:0007669"/>
    <property type="project" value="InterPro"/>
</dbReference>
<organism evidence="7 8">
    <name type="scientific">Amniculicola lignicola CBS 123094</name>
    <dbReference type="NCBI Taxonomy" id="1392246"/>
    <lineage>
        <taxon>Eukaryota</taxon>
        <taxon>Fungi</taxon>
        <taxon>Dikarya</taxon>
        <taxon>Ascomycota</taxon>
        <taxon>Pezizomycotina</taxon>
        <taxon>Dothideomycetes</taxon>
        <taxon>Pleosporomycetidae</taxon>
        <taxon>Pleosporales</taxon>
        <taxon>Amniculicolaceae</taxon>
        <taxon>Amniculicola</taxon>
    </lineage>
</organism>
<dbReference type="Pfam" id="PF01302">
    <property type="entry name" value="CAP_GLY"/>
    <property type="match status" value="1"/>
</dbReference>
<dbReference type="SUPFAM" id="SSF74924">
    <property type="entry name" value="Cap-Gly domain"/>
    <property type="match status" value="1"/>
</dbReference>
<dbReference type="Proteomes" id="UP000799779">
    <property type="component" value="Unassembled WGS sequence"/>
</dbReference>
<dbReference type="SMART" id="SM01052">
    <property type="entry name" value="CAP_GLY"/>
    <property type="match status" value="1"/>
</dbReference>
<proteinExistence type="inferred from homology"/>
<comment type="similarity">
    <text evidence="4">Belongs to the TBCB family.</text>
</comment>
<comment type="subcellular location">
    <subcellularLocation>
        <location evidence="1">Cytoplasm</location>
    </subcellularLocation>
</comment>
<dbReference type="Pfam" id="PF14560">
    <property type="entry name" value="Ubiquitin_2"/>
    <property type="match status" value="1"/>
</dbReference>
<dbReference type="GO" id="GO:0031122">
    <property type="term" value="P:cytoplasmic microtubule organization"/>
    <property type="evidence" value="ECO:0007669"/>
    <property type="project" value="TreeGrafter"/>
</dbReference>
<dbReference type="PROSITE" id="PS50245">
    <property type="entry name" value="CAP_GLY_2"/>
    <property type="match status" value="1"/>
</dbReference>
<evidence type="ECO:0000256" key="3">
    <source>
        <dbReference type="ARBA" id="ARBA00023186"/>
    </source>
</evidence>
<dbReference type="InterPro" id="IPR045172">
    <property type="entry name" value="TBCB_Ubl"/>
</dbReference>
<dbReference type="GO" id="GO:0005634">
    <property type="term" value="C:nucleus"/>
    <property type="evidence" value="ECO:0007669"/>
    <property type="project" value="TreeGrafter"/>
</dbReference>
<evidence type="ECO:0000313" key="8">
    <source>
        <dbReference type="Proteomes" id="UP000799779"/>
    </source>
</evidence>
<dbReference type="Gene3D" id="3.10.20.90">
    <property type="entry name" value="Phosphatidylinositol 3-kinase Catalytic Subunit, Chain A, domain 1"/>
    <property type="match status" value="1"/>
</dbReference>
<dbReference type="PROSITE" id="PS00845">
    <property type="entry name" value="CAP_GLY_1"/>
    <property type="match status" value="1"/>
</dbReference>
<dbReference type="GO" id="GO:0043014">
    <property type="term" value="F:alpha-tubulin binding"/>
    <property type="evidence" value="ECO:0007669"/>
    <property type="project" value="InterPro"/>
</dbReference>
<feature type="region of interest" description="Disordered" evidence="5">
    <location>
        <begin position="1"/>
        <end position="22"/>
    </location>
</feature>
<dbReference type="AlphaFoldDB" id="A0A6A5WKP9"/>
<gene>
    <name evidence="7" type="ORF">P154DRAFT_140203</name>
</gene>
<evidence type="ECO:0000256" key="5">
    <source>
        <dbReference type="SAM" id="MobiDB-lite"/>
    </source>
</evidence>
<evidence type="ECO:0000256" key="4">
    <source>
        <dbReference type="ARBA" id="ARBA00025779"/>
    </source>
</evidence>
<sequence>MSLHSAPDVPLLINSPNSQSERRINPSWTIAAFKTRLEPITGIPTGCQQLSLRVGSQDAVAITAADEEQTQLGAFALQPYAEITVVDTRPPAARTDFSDLSAVAKYEMPATEYETRSDSVLAWKKAQKLGRFDPNAPSVEEQKIQALEREIEERGLIVNGRVRLLPDSDARRGTISYIGNIPEIPGLGAWIGVTLDEPTGKNDGSVKGKKYFECGKNCGVFVRPERCEAGDFPALDLGDEDLEEL</sequence>
<dbReference type="SUPFAM" id="SSF54236">
    <property type="entry name" value="Ubiquitin-like"/>
    <property type="match status" value="1"/>
</dbReference>
<dbReference type="GO" id="GO:0051010">
    <property type="term" value="F:microtubule plus-end binding"/>
    <property type="evidence" value="ECO:0007669"/>
    <property type="project" value="TreeGrafter"/>
</dbReference>
<keyword evidence="8" id="KW-1185">Reference proteome</keyword>
<dbReference type="CDD" id="cd01789">
    <property type="entry name" value="Ubl_TBCB"/>
    <property type="match status" value="1"/>
</dbReference>
<dbReference type="EMBL" id="ML977577">
    <property type="protein sequence ID" value="KAF2002510.1"/>
    <property type="molecule type" value="Genomic_DNA"/>
</dbReference>
<dbReference type="PANTHER" id="PTHR18916:SF85">
    <property type="entry name" value="TUBULIN-FOLDING COFACTOR B"/>
    <property type="match status" value="1"/>
</dbReference>
<dbReference type="Gene3D" id="2.30.30.190">
    <property type="entry name" value="CAP Gly-rich-like domain"/>
    <property type="match status" value="1"/>
</dbReference>